<gene>
    <name evidence="10" type="ORF">QPX58_04475</name>
</gene>
<keyword evidence="3" id="KW-0813">Transport</keyword>
<feature type="transmembrane region" description="Helical" evidence="9">
    <location>
        <begin position="307"/>
        <end position="327"/>
    </location>
</feature>
<proteinExistence type="inferred from homology"/>
<name>A0AAP4F9M6_9CORY</name>
<sequence length="493" mass="51851">MTTPENHSPHGAGQHSGQDAAQRAQYPSALEDNAVNRKADAKNPYAAPLVSPDESQLGAEVATADPADRDNKSAVLAKDFRSMAKISVCFILIAAGLGLAGFLLRFIWVGLLPVILAILVSTVLYPVTAWLRSVGFPRTLAAVTTLLGLVVIFGGIFAAMAPMVTAQSKVLINEAEAGIMQLTKMVNDSPLDIEVDQLQSVFQDIVSFAKGQASTIATGVLSGVSMASSIAVATVIMLFITFFIIKDGDRFLPWLRKYTGNSAAWHITELTSRMWKTLSGFIQAQAVVALVDAVFIGLGLWALQVPLALVIAVITFFAGFIPIIGAVTAGALAVIIALVSNGLTNALLALALIIIVQQVESNVLQPILQSRAMGLHAAIVLLSITVGSTLAGIVGAFLAVPVAATIAVVLRYHAEMAALRAGEVSPDDIEVVTGSKAMSKNGKEDKDGKGTDADNTDPEAERTDEGGDSTNNPREESPREKVKQLFAAMSPLT</sequence>
<comment type="similarity">
    <text evidence="2">Belongs to the autoinducer-2 exporter (AI-2E) (TC 2.A.86) family.</text>
</comment>
<feature type="transmembrane region" description="Helical" evidence="9">
    <location>
        <begin position="377"/>
        <end position="410"/>
    </location>
</feature>
<feature type="transmembrane region" description="Helical" evidence="9">
    <location>
        <begin position="106"/>
        <end position="127"/>
    </location>
</feature>
<keyword evidence="4" id="KW-1003">Cell membrane</keyword>
<feature type="compositionally biased region" description="Basic and acidic residues" evidence="8">
    <location>
        <begin position="473"/>
        <end position="483"/>
    </location>
</feature>
<organism evidence="10 11">
    <name type="scientific">Corynebacterium accolens</name>
    <dbReference type="NCBI Taxonomy" id="38284"/>
    <lineage>
        <taxon>Bacteria</taxon>
        <taxon>Bacillati</taxon>
        <taxon>Actinomycetota</taxon>
        <taxon>Actinomycetes</taxon>
        <taxon>Mycobacteriales</taxon>
        <taxon>Corynebacteriaceae</taxon>
        <taxon>Corynebacterium</taxon>
    </lineage>
</organism>
<dbReference type="PANTHER" id="PTHR21716">
    <property type="entry name" value="TRANSMEMBRANE PROTEIN"/>
    <property type="match status" value="1"/>
</dbReference>
<dbReference type="Pfam" id="PF01594">
    <property type="entry name" value="AI-2E_transport"/>
    <property type="match status" value="1"/>
</dbReference>
<accession>A0AAP4F9M6</accession>
<evidence type="ECO:0000256" key="6">
    <source>
        <dbReference type="ARBA" id="ARBA00022989"/>
    </source>
</evidence>
<feature type="region of interest" description="Disordered" evidence="8">
    <location>
        <begin position="433"/>
        <end position="493"/>
    </location>
</feature>
<feature type="transmembrane region" description="Helical" evidence="9">
    <location>
        <begin position="82"/>
        <end position="100"/>
    </location>
</feature>
<evidence type="ECO:0000256" key="3">
    <source>
        <dbReference type="ARBA" id="ARBA00022448"/>
    </source>
</evidence>
<evidence type="ECO:0000256" key="2">
    <source>
        <dbReference type="ARBA" id="ARBA00009773"/>
    </source>
</evidence>
<keyword evidence="6 9" id="KW-1133">Transmembrane helix</keyword>
<feature type="compositionally biased region" description="Basic and acidic residues" evidence="8">
    <location>
        <begin position="441"/>
        <end position="452"/>
    </location>
</feature>
<dbReference type="AlphaFoldDB" id="A0AAP4F9M6"/>
<evidence type="ECO:0000256" key="9">
    <source>
        <dbReference type="SAM" id="Phobius"/>
    </source>
</evidence>
<dbReference type="PANTHER" id="PTHR21716:SF53">
    <property type="entry name" value="PERMEASE PERM-RELATED"/>
    <property type="match status" value="1"/>
</dbReference>
<feature type="region of interest" description="Disordered" evidence="8">
    <location>
        <begin position="1"/>
        <end position="27"/>
    </location>
</feature>
<evidence type="ECO:0000313" key="10">
    <source>
        <dbReference type="EMBL" id="MDK4334670.1"/>
    </source>
</evidence>
<keyword evidence="7 9" id="KW-0472">Membrane</keyword>
<dbReference type="Proteomes" id="UP001230317">
    <property type="component" value="Unassembled WGS sequence"/>
</dbReference>
<evidence type="ECO:0000256" key="1">
    <source>
        <dbReference type="ARBA" id="ARBA00004651"/>
    </source>
</evidence>
<feature type="transmembrane region" description="Helical" evidence="9">
    <location>
        <begin position="139"/>
        <end position="161"/>
    </location>
</feature>
<dbReference type="GO" id="GO:0005886">
    <property type="term" value="C:plasma membrane"/>
    <property type="evidence" value="ECO:0007669"/>
    <property type="project" value="UniProtKB-SubCell"/>
</dbReference>
<evidence type="ECO:0000256" key="5">
    <source>
        <dbReference type="ARBA" id="ARBA00022692"/>
    </source>
</evidence>
<dbReference type="RefSeq" id="WP_284636962.1">
    <property type="nucleotide sequence ID" value="NZ_JASNVC010000021.1"/>
</dbReference>
<evidence type="ECO:0000256" key="8">
    <source>
        <dbReference type="SAM" id="MobiDB-lite"/>
    </source>
</evidence>
<dbReference type="EMBL" id="JASNVU010000004">
    <property type="protein sequence ID" value="MDK4334670.1"/>
    <property type="molecule type" value="Genomic_DNA"/>
</dbReference>
<feature type="transmembrane region" description="Helical" evidence="9">
    <location>
        <begin position="334"/>
        <end position="357"/>
    </location>
</feature>
<feature type="transmembrane region" description="Helical" evidence="9">
    <location>
        <begin position="224"/>
        <end position="245"/>
    </location>
</feature>
<protein>
    <submittedName>
        <fullName evidence="10">AI-2E family transporter</fullName>
    </submittedName>
</protein>
<comment type="caution">
    <text evidence="10">The sequence shown here is derived from an EMBL/GenBank/DDBJ whole genome shotgun (WGS) entry which is preliminary data.</text>
</comment>
<evidence type="ECO:0000256" key="7">
    <source>
        <dbReference type="ARBA" id="ARBA00023136"/>
    </source>
</evidence>
<keyword evidence="5 9" id="KW-0812">Transmembrane</keyword>
<dbReference type="GO" id="GO:0055085">
    <property type="term" value="P:transmembrane transport"/>
    <property type="evidence" value="ECO:0007669"/>
    <property type="project" value="TreeGrafter"/>
</dbReference>
<reference evidence="10" key="1">
    <citation type="submission" date="2023-05" db="EMBL/GenBank/DDBJ databases">
        <title>Metabolic capabilities are highly conserved among human nasal-associated Corynebacterium species in pangenomic analyses.</title>
        <authorList>
            <person name="Tran T.H."/>
            <person name="Roberts A.Q."/>
            <person name="Escapa I.F."/>
            <person name="Gao W."/>
            <person name="Conlan S."/>
            <person name="Kong H."/>
            <person name="Segre J.A."/>
            <person name="Kelly M.S."/>
            <person name="Lemon K.P."/>
        </authorList>
    </citation>
    <scope>NUCLEOTIDE SEQUENCE</scope>
    <source>
        <strain evidence="10">KPL2618</strain>
    </source>
</reference>
<comment type="subcellular location">
    <subcellularLocation>
        <location evidence="1">Cell membrane</location>
        <topology evidence="1">Multi-pass membrane protein</topology>
    </subcellularLocation>
</comment>
<dbReference type="InterPro" id="IPR002549">
    <property type="entry name" value="AI-2E-like"/>
</dbReference>
<evidence type="ECO:0000256" key="4">
    <source>
        <dbReference type="ARBA" id="ARBA00022475"/>
    </source>
</evidence>
<feature type="region of interest" description="Disordered" evidence="8">
    <location>
        <begin position="45"/>
        <end position="65"/>
    </location>
</feature>
<feature type="transmembrane region" description="Helical" evidence="9">
    <location>
        <begin position="281"/>
        <end position="301"/>
    </location>
</feature>
<evidence type="ECO:0000313" key="11">
    <source>
        <dbReference type="Proteomes" id="UP001230317"/>
    </source>
</evidence>